<dbReference type="Pfam" id="PF00553">
    <property type="entry name" value="CBM_2"/>
    <property type="match status" value="1"/>
</dbReference>
<dbReference type="InterPro" id="IPR012291">
    <property type="entry name" value="CBM2_carb-bd_dom_sf"/>
</dbReference>
<evidence type="ECO:0000313" key="9">
    <source>
        <dbReference type="EMBL" id="MYM22222.1"/>
    </source>
</evidence>
<dbReference type="PROSITE" id="PS51173">
    <property type="entry name" value="CBM2"/>
    <property type="match status" value="1"/>
</dbReference>
<dbReference type="SUPFAM" id="SSF49384">
    <property type="entry name" value="Carbohydrate-binding domain"/>
    <property type="match status" value="1"/>
</dbReference>
<evidence type="ECO:0000256" key="5">
    <source>
        <dbReference type="ARBA" id="ARBA00023326"/>
    </source>
</evidence>
<keyword evidence="4" id="KW-0326">Glycosidase</keyword>
<comment type="similarity">
    <text evidence="6">Belongs to the glycosyl hydrolase 74 family.</text>
</comment>
<dbReference type="InterPro" id="IPR001919">
    <property type="entry name" value="CBD2"/>
</dbReference>
<evidence type="ECO:0000256" key="7">
    <source>
        <dbReference type="SAM" id="SignalP"/>
    </source>
</evidence>
<keyword evidence="2" id="KW-0378">Hydrolase</keyword>
<dbReference type="GO" id="GO:0010411">
    <property type="term" value="P:xyloglucan metabolic process"/>
    <property type="evidence" value="ECO:0007669"/>
    <property type="project" value="TreeGrafter"/>
</dbReference>
<dbReference type="EMBL" id="WWCN01000003">
    <property type="protein sequence ID" value="MYM22222.1"/>
    <property type="molecule type" value="Genomic_DNA"/>
</dbReference>
<evidence type="ECO:0000256" key="3">
    <source>
        <dbReference type="ARBA" id="ARBA00023277"/>
    </source>
</evidence>
<evidence type="ECO:0000313" key="10">
    <source>
        <dbReference type="Proteomes" id="UP000479335"/>
    </source>
</evidence>
<dbReference type="GO" id="GO:0004553">
    <property type="term" value="F:hydrolase activity, hydrolyzing O-glycosyl compounds"/>
    <property type="evidence" value="ECO:0007669"/>
    <property type="project" value="InterPro"/>
</dbReference>
<proteinExistence type="inferred from homology"/>
<keyword evidence="10" id="KW-1185">Reference proteome</keyword>
<accession>A0A6L8K8J3</accession>
<keyword evidence="3" id="KW-0119">Carbohydrate metabolism</keyword>
<dbReference type="Gene3D" id="2.60.40.290">
    <property type="match status" value="1"/>
</dbReference>
<dbReference type="SMART" id="SM00637">
    <property type="entry name" value="CBD_II"/>
    <property type="match status" value="1"/>
</dbReference>
<dbReference type="PANTHER" id="PTHR43739">
    <property type="entry name" value="XYLOGLUCANASE (EUROFUNG)"/>
    <property type="match status" value="1"/>
</dbReference>
<keyword evidence="5" id="KW-0624">Polysaccharide degradation</keyword>
<dbReference type="InterPro" id="IPR015943">
    <property type="entry name" value="WD40/YVTN_repeat-like_dom_sf"/>
</dbReference>
<dbReference type="GO" id="GO:0000272">
    <property type="term" value="P:polysaccharide catabolic process"/>
    <property type="evidence" value="ECO:0007669"/>
    <property type="project" value="UniProtKB-KW"/>
</dbReference>
<dbReference type="Proteomes" id="UP000479335">
    <property type="component" value="Unassembled WGS sequence"/>
</dbReference>
<evidence type="ECO:0000256" key="2">
    <source>
        <dbReference type="ARBA" id="ARBA00022801"/>
    </source>
</evidence>
<evidence type="ECO:0000256" key="1">
    <source>
        <dbReference type="ARBA" id="ARBA00022729"/>
    </source>
</evidence>
<evidence type="ECO:0000256" key="4">
    <source>
        <dbReference type="ARBA" id="ARBA00023295"/>
    </source>
</evidence>
<dbReference type="InterPro" id="IPR052025">
    <property type="entry name" value="Xyloglucanase_GH74"/>
</dbReference>
<dbReference type="RefSeq" id="WP_161005729.1">
    <property type="nucleotide sequence ID" value="NZ_WWCN01000003.1"/>
</dbReference>
<dbReference type="PANTHER" id="PTHR43739:SF2">
    <property type="entry name" value="OLIGOXYLOGLUCAN-REDUCING END-SPECIFIC XYLOGLUCANASE-RELATED"/>
    <property type="match status" value="1"/>
</dbReference>
<dbReference type="GO" id="GO:0030247">
    <property type="term" value="F:polysaccharide binding"/>
    <property type="evidence" value="ECO:0007669"/>
    <property type="project" value="UniProtKB-UniRule"/>
</dbReference>
<feature type="signal peptide" evidence="7">
    <location>
        <begin position="1"/>
        <end position="22"/>
    </location>
</feature>
<name>A0A6L8K8J3_9BURK</name>
<dbReference type="SUPFAM" id="SSF110296">
    <property type="entry name" value="Oligoxyloglucan reducing end-specific cellobiohydrolase"/>
    <property type="match status" value="2"/>
</dbReference>
<evidence type="ECO:0000259" key="8">
    <source>
        <dbReference type="PROSITE" id="PS51173"/>
    </source>
</evidence>
<gene>
    <name evidence="9" type="ORF">GTP46_06155</name>
</gene>
<comment type="caution">
    <text evidence="9">The sequence shown here is derived from an EMBL/GenBank/DDBJ whole genome shotgun (WGS) entry which is preliminary data.</text>
</comment>
<feature type="domain" description="CBM2" evidence="8">
    <location>
        <begin position="723"/>
        <end position="829"/>
    </location>
</feature>
<keyword evidence="1 7" id="KW-0732">Signal</keyword>
<sequence>MKVNHSLALLMAALSTPLACTAENYHWDSVAIGGGGFVSGIIPSKSERGVVYARTDVGGAYRWDQNGARWIALTDWISEPDIGLLGIESLAVDPRNAANIYLLAGTSYFSGGKTAILHSTDYGKTFTATDVSTQFKAHGNGMGRQNGEKLQVDPGSSNVLYVGTRRNGLFKSVDAGATWNRLTALDVTATPNDNGISFVLPDPSSVNGGMAKRLFVGVSRFASVGPNLYFSADGGATFSAVKGGPSASLMPQRAAISSKGKLYITYANGAGPHPADGEPMDNGQIWEYNAVGGNWANVTPAGLARPFGGISVDPANPKHLVASTINTWMQQGANAWGDRILTSLDAGRTWTDVVARGFALDSGGASWITNGASIHWAGSIEFDPFDSKKAWVGSGNGLFKTADIDAPTTTWNFNVAGLEETVPFNFETVQGGPLVSTIGDFDGFVNADPAQYGVQHSPQMGTTSGLAIAAQDGRIMARAGSSLYYSTNGGASWNKAASFNGSQGQLAFSADGYALLHSPANSSTSYRSTNYGGSWTPVAGLSSSNARPVADPVNPNKFYAYDGGSLLASVDGGASFAAKGNPGSGGSSIIRLAPGREGDVWVCLNGGGLARSTDSGATFAKVASVNQCGAIGFGKAAPEASYPTLYLLGTVGGTRGVLRSTDAGVTWVRVNDDAHQYGGSGNAHMINGDLNVFGRVYMSTAGRGIAYGSVVADGDVAVTPVTAGPPATTEPVNHCSYVVTASWYGGYNAAVRITNNRSTVISGWSVTWTYTDNSVVQGYWNAAVTGSNPTYTAVPNQTWNHDIYPGNTVEFGMTVSGSAIPVVTGDACN</sequence>
<dbReference type="AlphaFoldDB" id="A0A6L8K8J3"/>
<feature type="chain" id="PRO_5027093862" evidence="7">
    <location>
        <begin position="23"/>
        <end position="829"/>
    </location>
</feature>
<reference evidence="9 10" key="1">
    <citation type="submission" date="2019-12" db="EMBL/GenBank/DDBJ databases">
        <title>Novel species isolated from a subtropical stream in China.</title>
        <authorList>
            <person name="Lu H."/>
        </authorList>
    </citation>
    <scope>NUCLEOTIDE SEQUENCE [LARGE SCALE GENOMIC DNA]</scope>
    <source>
        <strain evidence="9 10">FT135W</strain>
    </source>
</reference>
<organism evidence="9 10">
    <name type="scientific">Duganella flavida</name>
    <dbReference type="NCBI Taxonomy" id="2692175"/>
    <lineage>
        <taxon>Bacteria</taxon>
        <taxon>Pseudomonadati</taxon>
        <taxon>Pseudomonadota</taxon>
        <taxon>Betaproteobacteria</taxon>
        <taxon>Burkholderiales</taxon>
        <taxon>Oxalobacteraceae</taxon>
        <taxon>Telluria group</taxon>
        <taxon>Duganella</taxon>
    </lineage>
</organism>
<dbReference type="InterPro" id="IPR008965">
    <property type="entry name" value="CBM2/CBM3_carb-bd_dom_sf"/>
</dbReference>
<protein>
    <submittedName>
        <fullName evidence="9">Exo-alpha-sialidase</fullName>
    </submittedName>
</protein>
<dbReference type="Gene3D" id="2.130.10.10">
    <property type="entry name" value="YVTN repeat-like/Quinoprotein amine dehydrogenase"/>
    <property type="match status" value="2"/>
</dbReference>
<evidence type="ECO:0000256" key="6">
    <source>
        <dbReference type="ARBA" id="ARBA00037986"/>
    </source>
</evidence>